<keyword evidence="2" id="KW-1185">Reference proteome</keyword>
<dbReference type="EMBL" id="KZ825851">
    <property type="protein sequence ID" value="PYH95558.1"/>
    <property type="molecule type" value="Genomic_DNA"/>
</dbReference>
<dbReference type="PROSITE" id="PS51257">
    <property type="entry name" value="PROKAR_LIPOPROTEIN"/>
    <property type="match status" value="1"/>
</dbReference>
<accession>A0A319E4M3</accession>
<dbReference type="VEuPathDB" id="FungiDB:BO71DRAFT_200711"/>
<sequence>MIKISCGENWLVASIVPTMVQISATACVVAPGNRSRQGPHINFSLRFGDQCNINRGLGLLLRYPLYLVVCLGWGGRGRPAAEYVLVLVYPSN</sequence>
<evidence type="ECO:0000313" key="2">
    <source>
        <dbReference type="Proteomes" id="UP000247810"/>
    </source>
</evidence>
<evidence type="ECO:0000313" key="1">
    <source>
        <dbReference type="EMBL" id="PYH95558.1"/>
    </source>
</evidence>
<protein>
    <submittedName>
        <fullName evidence="1">Uncharacterized protein</fullName>
    </submittedName>
</protein>
<organism evidence="1 2">
    <name type="scientific">Aspergillus ellipticus CBS 707.79</name>
    <dbReference type="NCBI Taxonomy" id="1448320"/>
    <lineage>
        <taxon>Eukaryota</taxon>
        <taxon>Fungi</taxon>
        <taxon>Dikarya</taxon>
        <taxon>Ascomycota</taxon>
        <taxon>Pezizomycotina</taxon>
        <taxon>Eurotiomycetes</taxon>
        <taxon>Eurotiomycetidae</taxon>
        <taxon>Eurotiales</taxon>
        <taxon>Aspergillaceae</taxon>
        <taxon>Aspergillus</taxon>
        <taxon>Aspergillus subgen. Circumdati</taxon>
    </lineage>
</organism>
<name>A0A319E4M3_9EURO</name>
<gene>
    <name evidence="1" type="ORF">BO71DRAFT_200711</name>
</gene>
<dbReference type="AlphaFoldDB" id="A0A319E4M3"/>
<proteinExistence type="predicted"/>
<reference evidence="1 2" key="1">
    <citation type="submission" date="2018-02" db="EMBL/GenBank/DDBJ databases">
        <title>The genomes of Aspergillus section Nigri reveals drivers in fungal speciation.</title>
        <authorList>
            <consortium name="DOE Joint Genome Institute"/>
            <person name="Vesth T.C."/>
            <person name="Nybo J."/>
            <person name="Theobald S."/>
            <person name="Brandl J."/>
            <person name="Frisvad J.C."/>
            <person name="Nielsen K.F."/>
            <person name="Lyhne E.K."/>
            <person name="Kogle M.E."/>
            <person name="Kuo A."/>
            <person name="Riley R."/>
            <person name="Clum A."/>
            <person name="Nolan M."/>
            <person name="Lipzen A."/>
            <person name="Salamov A."/>
            <person name="Henrissat B."/>
            <person name="Wiebenga A."/>
            <person name="De vries R.P."/>
            <person name="Grigoriev I.V."/>
            <person name="Mortensen U.H."/>
            <person name="Andersen M.R."/>
            <person name="Baker S.E."/>
        </authorList>
    </citation>
    <scope>NUCLEOTIDE SEQUENCE [LARGE SCALE GENOMIC DNA]</scope>
    <source>
        <strain evidence="1 2">CBS 707.79</strain>
    </source>
</reference>
<dbReference type="Proteomes" id="UP000247810">
    <property type="component" value="Unassembled WGS sequence"/>
</dbReference>